<dbReference type="AlphaFoldDB" id="A0A9E8M1Q5"/>
<dbReference type="Proteomes" id="UP001164726">
    <property type="component" value="Chromosome"/>
</dbReference>
<dbReference type="CDD" id="cd05233">
    <property type="entry name" value="SDR_c"/>
    <property type="match status" value="1"/>
</dbReference>
<proteinExistence type="inferred from homology"/>
<dbReference type="GO" id="GO:0016616">
    <property type="term" value="F:oxidoreductase activity, acting on the CH-OH group of donors, NAD or NADP as acceptor"/>
    <property type="evidence" value="ECO:0007669"/>
    <property type="project" value="TreeGrafter"/>
</dbReference>
<dbReference type="Pfam" id="PF13561">
    <property type="entry name" value="adh_short_C2"/>
    <property type="match status" value="1"/>
</dbReference>
<gene>
    <name evidence="3" type="ORF">OE105_01725</name>
</gene>
<evidence type="ECO:0000313" key="3">
    <source>
        <dbReference type="EMBL" id="WAA13855.1"/>
    </source>
</evidence>
<dbReference type="EMBL" id="CP106877">
    <property type="protein sequence ID" value="WAA13855.1"/>
    <property type="molecule type" value="Genomic_DNA"/>
</dbReference>
<reference evidence="3" key="1">
    <citation type="submission" date="2022-09" db="EMBL/GenBank/DDBJ databases">
        <title>Complete Genomes of Fervidibacillus albus and Fervidibacillus halotolerans isolated from tidal flat sediments.</title>
        <authorList>
            <person name="Kwon K.K."/>
            <person name="Yang S.-H."/>
            <person name="Park M.J."/>
            <person name="Oh H.-M."/>
        </authorList>
    </citation>
    <scope>NUCLEOTIDE SEQUENCE</scope>
    <source>
        <strain evidence="3">MEBiC13594</strain>
    </source>
</reference>
<dbReference type="InterPro" id="IPR036291">
    <property type="entry name" value="NAD(P)-bd_dom_sf"/>
</dbReference>
<organism evidence="3 4">
    <name type="scientific">Fervidibacillus halotolerans</name>
    <dbReference type="NCBI Taxonomy" id="2980027"/>
    <lineage>
        <taxon>Bacteria</taxon>
        <taxon>Bacillati</taxon>
        <taxon>Bacillota</taxon>
        <taxon>Bacilli</taxon>
        <taxon>Bacillales</taxon>
        <taxon>Bacillaceae</taxon>
        <taxon>Fervidibacillus</taxon>
    </lineage>
</organism>
<dbReference type="RefSeq" id="WP_275422064.1">
    <property type="nucleotide sequence ID" value="NZ_CP106877.1"/>
</dbReference>
<name>A0A9E8M1Q5_9BACI</name>
<dbReference type="PROSITE" id="PS00061">
    <property type="entry name" value="ADH_SHORT"/>
    <property type="match status" value="1"/>
</dbReference>
<dbReference type="SUPFAM" id="SSF51735">
    <property type="entry name" value="NAD(P)-binding Rossmann-fold domains"/>
    <property type="match status" value="1"/>
</dbReference>
<dbReference type="InterPro" id="IPR020904">
    <property type="entry name" value="Sc_DH/Rdtase_CS"/>
</dbReference>
<dbReference type="KEGG" id="fhl:OE105_01725"/>
<evidence type="ECO:0000256" key="1">
    <source>
        <dbReference type="ARBA" id="ARBA00006484"/>
    </source>
</evidence>
<accession>A0A9E8M1Q5</accession>
<dbReference type="PRINTS" id="PR00080">
    <property type="entry name" value="SDRFAMILY"/>
</dbReference>
<keyword evidence="4" id="KW-1185">Reference proteome</keyword>
<dbReference type="InterPro" id="IPR002347">
    <property type="entry name" value="SDR_fam"/>
</dbReference>
<dbReference type="PANTHER" id="PTHR42760:SF124">
    <property type="entry name" value="SHORT-CHAIN DEHYDROGENASE_REDUCTASE"/>
    <property type="match status" value="1"/>
</dbReference>
<evidence type="ECO:0000256" key="2">
    <source>
        <dbReference type="ARBA" id="ARBA00023002"/>
    </source>
</evidence>
<sequence>MKGAEDTAEEIKQTGGQAIACLLDVSKWDQWTLMEKTEAEFGKVDILCSVAGISEATNIVGLTEEQFDLMMDVNVKGVYFGMKAVLPGMLEKGAGKIVNVASLAAHVGLEGLPSYSASKGAVVSMSRQVAIVYAKHNIQVNVVSPGIIATPILENNTPEMTKAFTDATPAGRLGKPVEIANMLAFLCSEASNFTTGQAILVDGGWSQQ</sequence>
<dbReference type="PANTHER" id="PTHR42760">
    <property type="entry name" value="SHORT-CHAIN DEHYDROGENASES/REDUCTASES FAMILY MEMBER"/>
    <property type="match status" value="1"/>
</dbReference>
<evidence type="ECO:0000313" key="4">
    <source>
        <dbReference type="Proteomes" id="UP001164726"/>
    </source>
</evidence>
<dbReference type="PRINTS" id="PR00081">
    <property type="entry name" value="GDHRDH"/>
</dbReference>
<keyword evidence="2" id="KW-0560">Oxidoreductase</keyword>
<dbReference type="Gene3D" id="3.40.50.720">
    <property type="entry name" value="NAD(P)-binding Rossmann-like Domain"/>
    <property type="match status" value="1"/>
</dbReference>
<dbReference type="FunFam" id="3.40.50.720:FF:000084">
    <property type="entry name" value="Short-chain dehydrogenase reductase"/>
    <property type="match status" value="1"/>
</dbReference>
<dbReference type="GO" id="GO:0008206">
    <property type="term" value="P:bile acid metabolic process"/>
    <property type="evidence" value="ECO:0007669"/>
    <property type="project" value="UniProtKB-ARBA"/>
</dbReference>
<comment type="similarity">
    <text evidence="1">Belongs to the short-chain dehydrogenases/reductases (SDR) family.</text>
</comment>
<protein>
    <submittedName>
        <fullName evidence="3">SDR family oxidoreductase</fullName>
    </submittedName>
</protein>